<proteinExistence type="predicted"/>
<dbReference type="EnsemblPlants" id="MELO3C000153.2.1">
    <property type="protein sequence ID" value="MELO3C000153.2.1"/>
    <property type="gene ID" value="MELO3C000153.2"/>
</dbReference>
<accession>A0A9I9CBW8</accession>
<organism evidence="2">
    <name type="scientific">Cucumis melo</name>
    <name type="common">Muskmelon</name>
    <dbReference type="NCBI Taxonomy" id="3656"/>
    <lineage>
        <taxon>Eukaryota</taxon>
        <taxon>Viridiplantae</taxon>
        <taxon>Streptophyta</taxon>
        <taxon>Embryophyta</taxon>
        <taxon>Tracheophyta</taxon>
        <taxon>Spermatophyta</taxon>
        <taxon>Magnoliopsida</taxon>
        <taxon>eudicotyledons</taxon>
        <taxon>Gunneridae</taxon>
        <taxon>Pentapetalae</taxon>
        <taxon>rosids</taxon>
        <taxon>fabids</taxon>
        <taxon>Cucurbitales</taxon>
        <taxon>Cucurbitaceae</taxon>
        <taxon>Benincaseae</taxon>
        <taxon>Cucumis</taxon>
    </lineage>
</organism>
<sequence>GKGRWPEGRQKRKPDKVKGEDSSIGERREGVEAYWQLP</sequence>
<name>A0A9I9CBW8_CUCME</name>
<evidence type="ECO:0000313" key="2">
    <source>
        <dbReference type="EnsemblPlants" id="MELO3C000153.2.1"/>
    </source>
</evidence>
<feature type="region of interest" description="Disordered" evidence="1">
    <location>
        <begin position="1"/>
        <end position="38"/>
    </location>
</feature>
<evidence type="ECO:0000256" key="1">
    <source>
        <dbReference type="SAM" id="MobiDB-lite"/>
    </source>
</evidence>
<reference evidence="2" key="1">
    <citation type="submission" date="2023-03" db="UniProtKB">
        <authorList>
            <consortium name="EnsemblPlants"/>
        </authorList>
    </citation>
    <scope>IDENTIFICATION</scope>
</reference>
<protein>
    <submittedName>
        <fullName evidence="2">Uncharacterized protein</fullName>
    </submittedName>
</protein>
<dbReference type="Gramene" id="MELO3C000153.2.1">
    <property type="protein sequence ID" value="MELO3C000153.2.1"/>
    <property type="gene ID" value="MELO3C000153.2"/>
</dbReference>
<dbReference type="AlphaFoldDB" id="A0A9I9CBW8"/>
<feature type="compositionally biased region" description="Basic and acidic residues" evidence="1">
    <location>
        <begin position="16"/>
        <end position="31"/>
    </location>
</feature>